<dbReference type="InterPro" id="IPR002347">
    <property type="entry name" value="SDR_fam"/>
</dbReference>
<dbReference type="SUPFAM" id="SSF51735">
    <property type="entry name" value="NAD(P)-binding Rossmann-fold domains"/>
    <property type="match status" value="1"/>
</dbReference>
<evidence type="ECO:0000313" key="4">
    <source>
        <dbReference type="Proteomes" id="UP000037151"/>
    </source>
</evidence>
<dbReference type="GO" id="GO:0016491">
    <property type="term" value="F:oxidoreductase activity"/>
    <property type="evidence" value="ECO:0007669"/>
    <property type="project" value="UniProtKB-KW"/>
</dbReference>
<gene>
    <name evidence="3" type="ORF">IQ63_33430</name>
</gene>
<dbReference type="STRING" id="42234.IQ63_33430"/>
<comment type="caution">
    <text evidence="3">The sequence shown here is derived from an EMBL/GenBank/DDBJ whole genome shotgun (WGS) entry which is preliminary data.</text>
</comment>
<dbReference type="PANTHER" id="PTHR42879:SF2">
    <property type="entry name" value="3-OXOACYL-[ACYL-CARRIER-PROTEIN] REDUCTASE FABG"/>
    <property type="match status" value="1"/>
</dbReference>
<dbReference type="Proteomes" id="UP000037151">
    <property type="component" value="Unassembled WGS sequence"/>
</dbReference>
<dbReference type="PANTHER" id="PTHR42879">
    <property type="entry name" value="3-OXOACYL-(ACYL-CARRIER-PROTEIN) REDUCTASE"/>
    <property type="match status" value="1"/>
</dbReference>
<keyword evidence="2" id="KW-0560">Oxidoreductase</keyword>
<accession>A0A0L0JS35</accession>
<comment type="similarity">
    <text evidence="1">Belongs to the short-chain dehydrogenases/reductases (SDR) family.</text>
</comment>
<sequence>MSVPQTHTDRVAVVTGAGRGIGQAIAVDLAARGATVVAVDLNSPEETVALLADKGHPVLGLTGDVSNPDQTAAVGKEVADRFGRADILVNNAGICPFLDIEELDYDTWRRVIAVNLDSQFLMVKALLPTMKKSGWGRIINVTSNSIVTNAPGMSHYMASKMGNIGFSRGLANDLAPFGITVNAVGATLTITPGVLNAHPQEALTAAAQSQAIKRNGLPEDLTGTIAFLTSDDAAFVTGQTIMADGGYAR</sequence>
<dbReference type="Gene3D" id="3.40.50.720">
    <property type="entry name" value="NAD(P)-binding Rossmann-like Domain"/>
    <property type="match status" value="1"/>
</dbReference>
<dbReference type="InterPro" id="IPR036291">
    <property type="entry name" value="NAD(P)-bd_dom_sf"/>
</dbReference>
<organism evidence="3 4">
    <name type="scientific">Streptomyces acidiscabies</name>
    <dbReference type="NCBI Taxonomy" id="42234"/>
    <lineage>
        <taxon>Bacteria</taxon>
        <taxon>Bacillati</taxon>
        <taxon>Actinomycetota</taxon>
        <taxon>Actinomycetes</taxon>
        <taxon>Kitasatosporales</taxon>
        <taxon>Streptomycetaceae</taxon>
        <taxon>Streptomyces</taxon>
    </lineage>
</organism>
<dbReference type="eggNOG" id="COG1028">
    <property type="taxonomic scope" value="Bacteria"/>
</dbReference>
<dbReference type="FunFam" id="3.40.50.720:FF:000084">
    <property type="entry name" value="Short-chain dehydrogenase reductase"/>
    <property type="match status" value="1"/>
</dbReference>
<evidence type="ECO:0000313" key="3">
    <source>
        <dbReference type="EMBL" id="KND28373.1"/>
    </source>
</evidence>
<reference evidence="4" key="1">
    <citation type="submission" date="2014-07" db="EMBL/GenBank/DDBJ databases">
        <title>Genome sequencing of plant-pathogenic Streptomyces species.</title>
        <authorList>
            <person name="Harrison J."/>
            <person name="Sapp M."/>
            <person name="Thwaites R."/>
            <person name="Studholme D.J."/>
        </authorList>
    </citation>
    <scope>NUCLEOTIDE SEQUENCE [LARGE SCALE GENOMIC DNA]</scope>
    <source>
        <strain evidence="4">NCPPB 4445</strain>
    </source>
</reference>
<proteinExistence type="inferred from homology"/>
<dbReference type="EMBL" id="JPPY01000189">
    <property type="protein sequence ID" value="KND28373.1"/>
    <property type="molecule type" value="Genomic_DNA"/>
</dbReference>
<evidence type="ECO:0000256" key="1">
    <source>
        <dbReference type="ARBA" id="ARBA00006484"/>
    </source>
</evidence>
<dbReference type="PATRIC" id="fig|42234.21.peg.6887"/>
<dbReference type="CDD" id="cd05233">
    <property type="entry name" value="SDR_c"/>
    <property type="match status" value="1"/>
</dbReference>
<evidence type="ECO:0000256" key="2">
    <source>
        <dbReference type="ARBA" id="ARBA00023002"/>
    </source>
</evidence>
<dbReference type="PRINTS" id="PR00080">
    <property type="entry name" value="SDRFAMILY"/>
</dbReference>
<protein>
    <submittedName>
        <fullName evidence="3">Short-chain dehydrogenase</fullName>
    </submittedName>
</protein>
<dbReference type="OrthoDB" id="20590at2"/>
<dbReference type="InterPro" id="IPR050259">
    <property type="entry name" value="SDR"/>
</dbReference>
<dbReference type="Pfam" id="PF13561">
    <property type="entry name" value="adh_short_C2"/>
    <property type="match status" value="1"/>
</dbReference>
<name>A0A0L0JS35_9ACTN</name>
<dbReference type="PRINTS" id="PR00081">
    <property type="entry name" value="GDHRDH"/>
</dbReference>
<dbReference type="AlphaFoldDB" id="A0A0L0JS35"/>